<dbReference type="GO" id="GO:0006357">
    <property type="term" value="P:regulation of transcription by RNA polymerase II"/>
    <property type="evidence" value="ECO:0007669"/>
    <property type="project" value="InterPro"/>
</dbReference>
<dbReference type="Gene3D" id="1.10.472.10">
    <property type="entry name" value="Cyclin-like"/>
    <property type="match status" value="2"/>
</dbReference>
<dbReference type="AlphaFoldDB" id="A0A6A6RUP0"/>
<dbReference type="EMBL" id="MU006788">
    <property type="protein sequence ID" value="KAF2639020.1"/>
    <property type="molecule type" value="Genomic_DNA"/>
</dbReference>
<organism evidence="6 7">
    <name type="scientific">Massarina eburnea CBS 473.64</name>
    <dbReference type="NCBI Taxonomy" id="1395130"/>
    <lineage>
        <taxon>Eukaryota</taxon>
        <taxon>Fungi</taxon>
        <taxon>Dikarya</taxon>
        <taxon>Ascomycota</taxon>
        <taxon>Pezizomycotina</taxon>
        <taxon>Dothideomycetes</taxon>
        <taxon>Pleosporomycetidae</taxon>
        <taxon>Pleosporales</taxon>
        <taxon>Massarineae</taxon>
        <taxon>Massarinaceae</taxon>
        <taxon>Massarina</taxon>
    </lineage>
</organism>
<accession>A0A6A6RUP0</accession>
<evidence type="ECO:0000259" key="5">
    <source>
        <dbReference type="Pfam" id="PF16899"/>
    </source>
</evidence>
<dbReference type="CDD" id="cd20524">
    <property type="entry name" value="CYCLIN_CCNH_rpt1"/>
    <property type="match status" value="1"/>
</dbReference>
<keyword evidence="7" id="KW-1185">Reference proteome</keyword>
<dbReference type="InterPro" id="IPR036915">
    <property type="entry name" value="Cyclin-like_sf"/>
</dbReference>
<feature type="domain" description="Cyclin C-terminal" evidence="5">
    <location>
        <begin position="208"/>
        <end position="343"/>
    </location>
</feature>
<dbReference type="GO" id="GO:0016538">
    <property type="term" value="F:cyclin-dependent protein serine/threonine kinase regulator activity"/>
    <property type="evidence" value="ECO:0007669"/>
    <property type="project" value="InterPro"/>
</dbReference>
<evidence type="ECO:0000259" key="4">
    <source>
        <dbReference type="Pfam" id="PF00134"/>
    </source>
</evidence>
<proteinExistence type="predicted"/>
<dbReference type="InterPro" id="IPR043198">
    <property type="entry name" value="Cyclin/Ssn8"/>
</dbReference>
<dbReference type="Proteomes" id="UP000799753">
    <property type="component" value="Unassembled WGS sequence"/>
</dbReference>
<protein>
    <recommendedName>
        <fullName evidence="1">RNA polymerase II holoenzyme cyclin-like subunit</fullName>
    </recommendedName>
</protein>
<gene>
    <name evidence="6" type="ORF">P280DRAFT_471008</name>
</gene>
<keyword evidence="2" id="KW-0195">Cyclin</keyword>
<dbReference type="Pfam" id="PF00134">
    <property type="entry name" value="Cyclin_N"/>
    <property type="match status" value="1"/>
</dbReference>
<feature type="region of interest" description="Disordered" evidence="3">
    <location>
        <begin position="55"/>
        <end position="96"/>
    </location>
</feature>
<dbReference type="CDD" id="cd20525">
    <property type="entry name" value="CYCLIN_CCNH_rpt2"/>
    <property type="match status" value="1"/>
</dbReference>
<dbReference type="InterPro" id="IPR031658">
    <property type="entry name" value="Cyclin_C_2"/>
</dbReference>
<dbReference type="OrthoDB" id="340962at2759"/>
<evidence type="ECO:0000256" key="2">
    <source>
        <dbReference type="ARBA" id="ARBA00023127"/>
    </source>
</evidence>
<feature type="region of interest" description="Disordered" evidence="3">
    <location>
        <begin position="398"/>
        <end position="435"/>
    </location>
</feature>
<evidence type="ECO:0000313" key="6">
    <source>
        <dbReference type="EMBL" id="KAF2639020.1"/>
    </source>
</evidence>
<dbReference type="PANTHER" id="PTHR10026">
    <property type="entry name" value="CYCLIN"/>
    <property type="match status" value="1"/>
</dbReference>
<evidence type="ECO:0000256" key="3">
    <source>
        <dbReference type="SAM" id="MobiDB-lite"/>
    </source>
</evidence>
<evidence type="ECO:0000256" key="1">
    <source>
        <dbReference type="ARBA" id="ARBA00014912"/>
    </source>
</evidence>
<dbReference type="Pfam" id="PF16899">
    <property type="entry name" value="Cyclin_C_2"/>
    <property type="match status" value="1"/>
</dbReference>
<sequence length="435" mass="48941">MKLTEDDIYRKSSQYKHWSFTPTQLALLRQKTNVQACERVKANVARQRAQRAANALEGFNSASDSERANTPGENGSGNGTPSANGNGNGGDTPLRPDKEVDCLTVAEEMRLVDKFCETVLALAAFIGAPADVTATAIQFFRRFYLYNSPMTYDGQVVARTIMFVACKTDNFSITLDEYIAKVGVTRDQILAPEYLIVQALRFNFEVKHPFRGLRGVHLELGEMLSGSWMGMPFDERSKEQRKQQLLRLPKRAGGKEDNMTERDFGKRLEYVYGLASKILKETAQLTDAYFLYTPSQIMFAAQLLADEPVTMFYLNTHIPSPAIYPSSPYNKIIDTIRACALLLSSHHSYTASSVTPEEKAAKDKQANQEIKALLKKLKQCRDPDKIDLVKLNQAHKRDAVHAGELEESKAKRRKIAREDAEKQADDFWGAELHKK</sequence>
<feature type="compositionally biased region" description="Basic and acidic residues" evidence="3">
    <location>
        <begin position="416"/>
        <end position="425"/>
    </location>
</feature>
<dbReference type="InterPro" id="IPR006671">
    <property type="entry name" value="Cyclin_N"/>
</dbReference>
<reference evidence="6" key="1">
    <citation type="journal article" date="2020" name="Stud. Mycol.">
        <title>101 Dothideomycetes genomes: a test case for predicting lifestyles and emergence of pathogens.</title>
        <authorList>
            <person name="Haridas S."/>
            <person name="Albert R."/>
            <person name="Binder M."/>
            <person name="Bloem J."/>
            <person name="Labutti K."/>
            <person name="Salamov A."/>
            <person name="Andreopoulos B."/>
            <person name="Baker S."/>
            <person name="Barry K."/>
            <person name="Bills G."/>
            <person name="Bluhm B."/>
            <person name="Cannon C."/>
            <person name="Castanera R."/>
            <person name="Culley D."/>
            <person name="Daum C."/>
            <person name="Ezra D."/>
            <person name="Gonzalez J."/>
            <person name="Henrissat B."/>
            <person name="Kuo A."/>
            <person name="Liang C."/>
            <person name="Lipzen A."/>
            <person name="Lutzoni F."/>
            <person name="Magnuson J."/>
            <person name="Mondo S."/>
            <person name="Nolan M."/>
            <person name="Ohm R."/>
            <person name="Pangilinan J."/>
            <person name="Park H.-J."/>
            <person name="Ramirez L."/>
            <person name="Alfaro M."/>
            <person name="Sun H."/>
            <person name="Tritt A."/>
            <person name="Yoshinaga Y."/>
            <person name="Zwiers L.-H."/>
            <person name="Turgeon B."/>
            <person name="Goodwin S."/>
            <person name="Spatafora J."/>
            <person name="Crous P."/>
            <person name="Grigoriev I."/>
        </authorList>
    </citation>
    <scope>NUCLEOTIDE SEQUENCE</scope>
    <source>
        <strain evidence="6">CBS 473.64</strain>
    </source>
</reference>
<evidence type="ECO:0000313" key="7">
    <source>
        <dbReference type="Proteomes" id="UP000799753"/>
    </source>
</evidence>
<feature type="domain" description="Cyclin N-terminal" evidence="4">
    <location>
        <begin position="131"/>
        <end position="204"/>
    </location>
</feature>
<dbReference type="SUPFAM" id="SSF47954">
    <property type="entry name" value="Cyclin-like"/>
    <property type="match status" value="2"/>
</dbReference>
<name>A0A6A6RUP0_9PLEO</name>
<feature type="compositionally biased region" description="Basic and acidic residues" evidence="3">
    <location>
        <begin position="398"/>
        <end position="409"/>
    </location>
</feature>